<feature type="domain" description="FLYWCH-type" evidence="5">
    <location>
        <begin position="247"/>
        <end position="302"/>
    </location>
</feature>
<dbReference type="OrthoDB" id="5984509at2759"/>
<keyword evidence="2" id="KW-0863">Zinc-finger</keyword>
<evidence type="ECO:0000256" key="4">
    <source>
        <dbReference type="SAM" id="MobiDB-lite"/>
    </source>
</evidence>
<evidence type="ECO:0000256" key="3">
    <source>
        <dbReference type="ARBA" id="ARBA00022833"/>
    </source>
</evidence>
<organism evidence="7 8">
    <name type="scientific">Stylophora pistillata</name>
    <name type="common">Smooth cauliflower coral</name>
    <dbReference type="NCBI Taxonomy" id="50429"/>
    <lineage>
        <taxon>Eukaryota</taxon>
        <taxon>Metazoa</taxon>
        <taxon>Cnidaria</taxon>
        <taxon>Anthozoa</taxon>
        <taxon>Hexacorallia</taxon>
        <taxon>Scleractinia</taxon>
        <taxon>Astrocoeniina</taxon>
        <taxon>Pocilloporidae</taxon>
        <taxon>Stylophora</taxon>
    </lineage>
</organism>
<gene>
    <name evidence="7" type="ORF">AWC38_SpisGene14995</name>
</gene>
<dbReference type="Gene3D" id="2.20.25.240">
    <property type="match status" value="2"/>
</dbReference>
<comment type="caution">
    <text evidence="7">The sequence shown here is derived from an EMBL/GenBank/DDBJ whole genome shotgun (WGS) entry which is preliminary data.</text>
</comment>
<dbReference type="AlphaFoldDB" id="A0A2B4RVF7"/>
<evidence type="ECO:0000313" key="8">
    <source>
        <dbReference type="Proteomes" id="UP000225706"/>
    </source>
</evidence>
<feature type="compositionally biased region" description="Basic residues" evidence="4">
    <location>
        <begin position="140"/>
        <end position="150"/>
    </location>
</feature>
<sequence>MAEAEPALESDPSVAQPFDLSDAAWPASELYTPTTPPTDLSVAGEPDIKYSLCQVDPTTPVFPTHVPLTFTLVEKATKRRGDRLIDSMGFSYNIRRKGAKTTCWQCTIRRKGCYCKAGVVERNGVFTFGNFSHNHEPPKPRAKTPSRKTKTKAKVVVEQFKPEPTTTDEVFQENLQPASTVFQALPEPCGSIEHSFTVINRNATQLLPNNNQSGLVESVIQTSQSTPVPPANVPLTYHLVEEASLRRRNKLIDSKGFSYNVRRIKGVKTYWQCSVRPKGNHCKATVLEQDGLYTFGQHPHNHGTYSGTLTAAQIVSTIKTKALEDLSKRASVIVRETLQEALPITSVCPALPKVDHIVRAVNRLRQKMRSEDVKDLNFSLKEDVIPPGFYQGEVKVKKQRHLIFATEQQLNLLAAAKSWYIDRIDKMVKVPFHQLISISTFVMSVESAKQVPLAFILMSSRKKRDYKKILREMIHLLPGEWLHVHFVTADFDEALWGALRCVVPHVKLQGCAFHWTQSVWKKMQDLGLQSMCTDHNGMHKYLRKLLALPLLPGKEISTQFQRLKLQATTETLWELINYIEDTWITNIAYPIRDWSSYHQPIRTMDDIEGWQKVLNGETSRKCQVPFYTLVQSLYRVAQISVQNMQLVSNKKLIRIQGQDCHHLQKPISQYWTEYRKKEITAAKLLKLCSKLSGSPPNCCQS</sequence>
<proteinExistence type="predicted"/>
<accession>A0A2B4RVF7</accession>
<evidence type="ECO:0000259" key="5">
    <source>
        <dbReference type="Pfam" id="PF04500"/>
    </source>
</evidence>
<dbReference type="GO" id="GO:0008270">
    <property type="term" value="F:zinc ion binding"/>
    <property type="evidence" value="ECO:0007669"/>
    <property type="project" value="UniProtKB-KW"/>
</dbReference>
<keyword evidence="3" id="KW-0862">Zinc</keyword>
<keyword evidence="8" id="KW-1185">Reference proteome</keyword>
<protein>
    <recommendedName>
        <fullName evidence="9">FLYWCH-type domain-containing protein</fullName>
    </recommendedName>
</protein>
<dbReference type="EMBL" id="LSMT01000313">
    <property type="protein sequence ID" value="PFX20540.1"/>
    <property type="molecule type" value="Genomic_DNA"/>
</dbReference>
<dbReference type="STRING" id="50429.A0A2B4RVF7"/>
<dbReference type="InterPro" id="IPR018289">
    <property type="entry name" value="MULE_transposase_dom"/>
</dbReference>
<feature type="region of interest" description="Disordered" evidence="4">
    <location>
        <begin position="131"/>
        <end position="150"/>
    </location>
</feature>
<dbReference type="Proteomes" id="UP000225706">
    <property type="component" value="Unassembled WGS sequence"/>
</dbReference>
<evidence type="ECO:0000259" key="6">
    <source>
        <dbReference type="Pfam" id="PF10551"/>
    </source>
</evidence>
<feature type="domain" description="MULE transposase" evidence="6">
    <location>
        <begin position="440"/>
        <end position="516"/>
    </location>
</feature>
<evidence type="ECO:0000256" key="2">
    <source>
        <dbReference type="ARBA" id="ARBA00022771"/>
    </source>
</evidence>
<keyword evidence="1" id="KW-0479">Metal-binding</keyword>
<evidence type="ECO:0000313" key="7">
    <source>
        <dbReference type="EMBL" id="PFX20540.1"/>
    </source>
</evidence>
<dbReference type="PANTHER" id="PTHR20956:SF12">
    <property type="entry name" value="FLYWCH-TYPE DOMAIN-CONTAINING PROTEIN"/>
    <property type="match status" value="1"/>
</dbReference>
<dbReference type="Pfam" id="PF04500">
    <property type="entry name" value="FLYWCH"/>
    <property type="match status" value="1"/>
</dbReference>
<evidence type="ECO:0008006" key="9">
    <source>
        <dbReference type="Google" id="ProtNLM"/>
    </source>
</evidence>
<reference evidence="8" key="1">
    <citation type="journal article" date="2017" name="bioRxiv">
        <title>Comparative analysis of the genomes of Stylophora pistillata and Acropora digitifera provides evidence for extensive differences between species of corals.</title>
        <authorList>
            <person name="Voolstra C.R."/>
            <person name="Li Y."/>
            <person name="Liew Y.J."/>
            <person name="Baumgarten S."/>
            <person name="Zoccola D."/>
            <person name="Flot J.-F."/>
            <person name="Tambutte S."/>
            <person name="Allemand D."/>
            <person name="Aranda M."/>
        </authorList>
    </citation>
    <scope>NUCLEOTIDE SEQUENCE [LARGE SCALE GENOMIC DNA]</scope>
</reference>
<dbReference type="PANTHER" id="PTHR20956">
    <property type="entry name" value="HEH2P"/>
    <property type="match status" value="1"/>
</dbReference>
<dbReference type="Pfam" id="PF10551">
    <property type="entry name" value="MULE"/>
    <property type="match status" value="1"/>
</dbReference>
<name>A0A2B4RVF7_STYPI</name>
<evidence type="ECO:0000256" key="1">
    <source>
        <dbReference type="ARBA" id="ARBA00022723"/>
    </source>
</evidence>
<dbReference type="InterPro" id="IPR007588">
    <property type="entry name" value="Znf_FLYWCH"/>
</dbReference>